<evidence type="ECO:0000256" key="4">
    <source>
        <dbReference type="ARBA" id="ARBA00022679"/>
    </source>
</evidence>
<dbReference type="Pfam" id="PF00069">
    <property type="entry name" value="Pkinase"/>
    <property type="match status" value="1"/>
</dbReference>
<evidence type="ECO:0000256" key="1">
    <source>
        <dbReference type="ARBA" id="ARBA00006485"/>
    </source>
</evidence>
<evidence type="ECO:0000256" key="12">
    <source>
        <dbReference type="SAM" id="MobiDB-lite"/>
    </source>
</evidence>
<feature type="region of interest" description="Disordered" evidence="12">
    <location>
        <begin position="328"/>
        <end position="349"/>
    </location>
</feature>
<reference evidence="14 15" key="1">
    <citation type="journal article" date="2024" name="Science">
        <title>Giant polyketide synthase enzymes in the biosynthesis of giant marine polyether toxins.</title>
        <authorList>
            <person name="Fallon T.R."/>
            <person name="Shende V.V."/>
            <person name="Wierzbicki I.H."/>
            <person name="Pendleton A.L."/>
            <person name="Watervoot N.F."/>
            <person name="Auber R.P."/>
            <person name="Gonzalez D.J."/>
            <person name="Wisecaver J.H."/>
            <person name="Moore B.S."/>
        </authorList>
    </citation>
    <scope>NUCLEOTIDE SEQUENCE [LARGE SCALE GENOMIC DNA]</scope>
    <source>
        <strain evidence="14 15">12B1</strain>
    </source>
</reference>
<evidence type="ECO:0000256" key="6">
    <source>
        <dbReference type="ARBA" id="ARBA00022777"/>
    </source>
</evidence>
<dbReference type="PROSITE" id="PS00107">
    <property type="entry name" value="PROTEIN_KINASE_ATP"/>
    <property type="match status" value="1"/>
</dbReference>
<evidence type="ECO:0000256" key="3">
    <source>
        <dbReference type="ARBA" id="ARBA00022527"/>
    </source>
</evidence>
<dbReference type="FunFam" id="1.10.510.10:FF:000624">
    <property type="entry name" value="Mitogen-activated protein kinase"/>
    <property type="match status" value="1"/>
</dbReference>
<dbReference type="Gene3D" id="3.30.200.20">
    <property type="entry name" value="Phosphorylase Kinase, domain 1"/>
    <property type="match status" value="1"/>
</dbReference>
<keyword evidence="15" id="KW-1185">Reference proteome</keyword>
<dbReference type="PANTHER" id="PTHR24056">
    <property type="entry name" value="CELL DIVISION PROTEIN KINASE"/>
    <property type="match status" value="1"/>
</dbReference>
<dbReference type="SMART" id="SM00220">
    <property type="entry name" value="S_TKc"/>
    <property type="match status" value="1"/>
</dbReference>
<evidence type="ECO:0000256" key="8">
    <source>
        <dbReference type="ARBA" id="ARBA00047811"/>
    </source>
</evidence>
<proteinExistence type="inferred from homology"/>
<evidence type="ECO:0000256" key="7">
    <source>
        <dbReference type="ARBA" id="ARBA00022840"/>
    </source>
</evidence>
<accession>A0AB34JU97</accession>
<feature type="binding site" evidence="10">
    <location>
        <position position="35"/>
    </location>
    <ligand>
        <name>ATP</name>
        <dbReference type="ChEBI" id="CHEBI:30616"/>
    </ligand>
</feature>
<protein>
    <recommendedName>
        <fullName evidence="2">cyclin-dependent kinase</fullName>
        <ecNumber evidence="2">2.7.11.22</ecNumber>
    </recommendedName>
</protein>
<evidence type="ECO:0000259" key="13">
    <source>
        <dbReference type="PROSITE" id="PS50011"/>
    </source>
</evidence>
<keyword evidence="4" id="KW-0808">Transferase</keyword>
<evidence type="ECO:0000256" key="5">
    <source>
        <dbReference type="ARBA" id="ARBA00022741"/>
    </source>
</evidence>
<dbReference type="PROSITE" id="PS50011">
    <property type="entry name" value="PROTEIN_KINASE_DOM"/>
    <property type="match status" value="1"/>
</dbReference>
<evidence type="ECO:0000313" key="14">
    <source>
        <dbReference type="EMBL" id="KAL1524221.1"/>
    </source>
</evidence>
<dbReference type="InterPro" id="IPR050108">
    <property type="entry name" value="CDK"/>
</dbReference>
<dbReference type="InterPro" id="IPR008271">
    <property type="entry name" value="Ser/Thr_kinase_AS"/>
</dbReference>
<comment type="catalytic activity">
    <reaction evidence="9">
        <text>L-seryl-[protein] + ATP = O-phospho-L-seryl-[protein] + ADP + H(+)</text>
        <dbReference type="Rhea" id="RHEA:17989"/>
        <dbReference type="Rhea" id="RHEA-COMP:9863"/>
        <dbReference type="Rhea" id="RHEA-COMP:11604"/>
        <dbReference type="ChEBI" id="CHEBI:15378"/>
        <dbReference type="ChEBI" id="CHEBI:29999"/>
        <dbReference type="ChEBI" id="CHEBI:30616"/>
        <dbReference type="ChEBI" id="CHEBI:83421"/>
        <dbReference type="ChEBI" id="CHEBI:456216"/>
        <dbReference type="EC" id="2.7.11.22"/>
    </reaction>
</comment>
<keyword evidence="3 11" id="KW-0723">Serine/threonine-protein kinase</keyword>
<keyword evidence="7 10" id="KW-0067">ATP-binding</keyword>
<dbReference type="SUPFAM" id="SSF56112">
    <property type="entry name" value="Protein kinase-like (PK-like)"/>
    <property type="match status" value="1"/>
</dbReference>
<keyword evidence="5 10" id="KW-0547">Nucleotide-binding</keyword>
<evidence type="ECO:0000256" key="11">
    <source>
        <dbReference type="RuleBase" id="RU000304"/>
    </source>
</evidence>
<gene>
    <name evidence="14" type="ORF">AB1Y20_019128</name>
</gene>
<dbReference type="PROSITE" id="PS00108">
    <property type="entry name" value="PROTEIN_KINASE_ST"/>
    <property type="match status" value="1"/>
</dbReference>
<evidence type="ECO:0000256" key="10">
    <source>
        <dbReference type="PROSITE-ProRule" id="PRU10141"/>
    </source>
</evidence>
<dbReference type="AlphaFoldDB" id="A0AB34JU97"/>
<dbReference type="Gene3D" id="1.10.510.10">
    <property type="entry name" value="Transferase(Phosphotransferase) domain 1"/>
    <property type="match status" value="1"/>
</dbReference>
<feature type="domain" description="Protein kinase" evidence="13">
    <location>
        <begin position="6"/>
        <end position="288"/>
    </location>
</feature>
<dbReference type="GO" id="GO:0005634">
    <property type="term" value="C:nucleus"/>
    <property type="evidence" value="ECO:0007669"/>
    <property type="project" value="TreeGrafter"/>
</dbReference>
<dbReference type="Proteomes" id="UP001515480">
    <property type="component" value="Unassembled WGS sequence"/>
</dbReference>
<sequence>MELPAYKRLVKVGEGAFGTIHRAFDTSRGCYVALKRLRLRDIRVMSPALLRELNALRKVDHPNVMRLLDVYAKGCSVMLVLPYVRHSLGEVLAHLDAPMHEAHALQYARMLMQGLAAMHDESLLHRDIKPDNLLITPSGVLQIADMGQARLKPSDEGHSLSHAVATRWYRAPELLFGARHYDGAVDVWACGCVIAQFFHISPLFPGESDIDQLFRVICLMGTPTLDRWPEIERLPDFHKIAIPECPRVPLSESLPTSSDSLLALLEQMLGYNPRRRPRAREVLQHEWMLSAHPCTLTRNLPPATVVRPTPIARNSVDLRMGDYEIKEQRRHERKASKTLPETPPGDLKDAMRFPANSCSHVYTPSTVSELVKGQLKLFDDLRARMLNGIAPTQTGM</sequence>
<comment type="catalytic activity">
    <reaction evidence="8">
        <text>L-threonyl-[protein] + ATP = O-phospho-L-threonyl-[protein] + ADP + H(+)</text>
        <dbReference type="Rhea" id="RHEA:46608"/>
        <dbReference type="Rhea" id="RHEA-COMP:11060"/>
        <dbReference type="Rhea" id="RHEA-COMP:11605"/>
        <dbReference type="ChEBI" id="CHEBI:15378"/>
        <dbReference type="ChEBI" id="CHEBI:30013"/>
        <dbReference type="ChEBI" id="CHEBI:30616"/>
        <dbReference type="ChEBI" id="CHEBI:61977"/>
        <dbReference type="ChEBI" id="CHEBI:456216"/>
        <dbReference type="EC" id="2.7.11.22"/>
    </reaction>
</comment>
<dbReference type="InterPro" id="IPR017441">
    <property type="entry name" value="Protein_kinase_ATP_BS"/>
</dbReference>
<keyword evidence="6" id="KW-0418">Kinase</keyword>
<dbReference type="InterPro" id="IPR011009">
    <property type="entry name" value="Kinase-like_dom_sf"/>
</dbReference>
<organism evidence="14 15">
    <name type="scientific">Prymnesium parvum</name>
    <name type="common">Toxic golden alga</name>
    <dbReference type="NCBI Taxonomy" id="97485"/>
    <lineage>
        <taxon>Eukaryota</taxon>
        <taxon>Haptista</taxon>
        <taxon>Haptophyta</taxon>
        <taxon>Prymnesiophyceae</taxon>
        <taxon>Prymnesiales</taxon>
        <taxon>Prymnesiaceae</taxon>
        <taxon>Prymnesium</taxon>
    </lineage>
</organism>
<dbReference type="EMBL" id="JBGBPQ010000005">
    <property type="protein sequence ID" value="KAL1524221.1"/>
    <property type="molecule type" value="Genomic_DNA"/>
</dbReference>
<evidence type="ECO:0000256" key="9">
    <source>
        <dbReference type="ARBA" id="ARBA00048367"/>
    </source>
</evidence>
<dbReference type="GO" id="GO:0005524">
    <property type="term" value="F:ATP binding"/>
    <property type="evidence" value="ECO:0007669"/>
    <property type="project" value="UniProtKB-UniRule"/>
</dbReference>
<evidence type="ECO:0000313" key="15">
    <source>
        <dbReference type="Proteomes" id="UP001515480"/>
    </source>
</evidence>
<evidence type="ECO:0000256" key="2">
    <source>
        <dbReference type="ARBA" id="ARBA00012425"/>
    </source>
</evidence>
<dbReference type="PANTHER" id="PTHR24056:SF171">
    <property type="entry name" value="CYCLIN-DEPENDENT KINASE 20"/>
    <property type="match status" value="1"/>
</dbReference>
<dbReference type="InterPro" id="IPR000719">
    <property type="entry name" value="Prot_kinase_dom"/>
</dbReference>
<dbReference type="GO" id="GO:0004693">
    <property type="term" value="F:cyclin-dependent protein serine/threonine kinase activity"/>
    <property type="evidence" value="ECO:0007669"/>
    <property type="project" value="UniProtKB-EC"/>
</dbReference>
<comment type="similarity">
    <text evidence="1">Belongs to the protein kinase superfamily. CMGC Ser/Thr protein kinase family. CDC2/CDKX subfamily.</text>
</comment>
<name>A0AB34JU97_PRYPA</name>
<comment type="caution">
    <text evidence="14">The sequence shown here is derived from an EMBL/GenBank/DDBJ whole genome shotgun (WGS) entry which is preliminary data.</text>
</comment>
<dbReference type="EC" id="2.7.11.22" evidence="2"/>